<dbReference type="EMBL" id="SMLK01000004">
    <property type="protein sequence ID" value="TFZ00063.1"/>
    <property type="molecule type" value="Genomic_DNA"/>
</dbReference>
<feature type="domain" description="RNA polymerase sigma-70 region 2" evidence="5">
    <location>
        <begin position="35"/>
        <end position="95"/>
    </location>
</feature>
<dbReference type="GO" id="GO:0016987">
    <property type="term" value="F:sigma factor activity"/>
    <property type="evidence" value="ECO:0007669"/>
    <property type="project" value="UniProtKB-KW"/>
</dbReference>
<proteinExistence type="inferred from homology"/>
<dbReference type="InterPro" id="IPR007627">
    <property type="entry name" value="RNA_pol_sigma70_r2"/>
</dbReference>
<evidence type="ECO:0000256" key="4">
    <source>
        <dbReference type="ARBA" id="ARBA00023163"/>
    </source>
</evidence>
<dbReference type="Proteomes" id="UP000297839">
    <property type="component" value="Unassembled WGS sequence"/>
</dbReference>
<dbReference type="PANTHER" id="PTHR43133:SF25">
    <property type="entry name" value="RNA POLYMERASE SIGMA FACTOR RFAY-RELATED"/>
    <property type="match status" value="1"/>
</dbReference>
<protein>
    <submittedName>
        <fullName evidence="7">Sigma-70 family RNA polymerase sigma factor</fullName>
    </submittedName>
</protein>
<keyword evidence="8" id="KW-1185">Reference proteome</keyword>
<dbReference type="Pfam" id="PF04542">
    <property type="entry name" value="Sigma70_r2"/>
    <property type="match status" value="1"/>
</dbReference>
<reference evidence="7 8" key="1">
    <citation type="submission" date="2019-03" db="EMBL/GenBank/DDBJ databases">
        <title>Ramlibacter sp. 18x22-1, whole genome shotgun sequence.</title>
        <authorList>
            <person name="Zhang X."/>
            <person name="Feng G."/>
            <person name="Zhu H."/>
        </authorList>
    </citation>
    <scope>NUCLEOTIDE SEQUENCE [LARGE SCALE GENOMIC DNA]</scope>
    <source>
        <strain evidence="7 8">18x22-1</strain>
    </source>
</reference>
<keyword evidence="3" id="KW-0731">Sigma factor</keyword>
<dbReference type="Gene3D" id="1.10.1740.10">
    <property type="match status" value="1"/>
</dbReference>
<keyword evidence="4" id="KW-0804">Transcription</keyword>
<dbReference type="InterPro" id="IPR036388">
    <property type="entry name" value="WH-like_DNA-bd_sf"/>
</dbReference>
<dbReference type="Gene3D" id="1.10.10.10">
    <property type="entry name" value="Winged helix-like DNA-binding domain superfamily/Winged helix DNA-binding domain"/>
    <property type="match status" value="1"/>
</dbReference>
<dbReference type="CDD" id="cd06171">
    <property type="entry name" value="Sigma70_r4"/>
    <property type="match status" value="1"/>
</dbReference>
<evidence type="ECO:0000313" key="7">
    <source>
        <dbReference type="EMBL" id="TFZ00063.1"/>
    </source>
</evidence>
<dbReference type="InterPro" id="IPR013325">
    <property type="entry name" value="RNA_pol_sigma_r2"/>
</dbReference>
<dbReference type="SUPFAM" id="SSF88659">
    <property type="entry name" value="Sigma3 and sigma4 domains of RNA polymerase sigma factors"/>
    <property type="match status" value="1"/>
</dbReference>
<dbReference type="AlphaFoldDB" id="A0A4Z0BL57"/>
<evidence type="ECO:0000256" key="3">
    <source>
        <dbReference type="ARBA" id="ARBA00023082"/>
    </source>
</evidence>
<gene>
    <name evidence="7" type="ORF">EZ216_13205</name>
</gene>
<dbReference type="OrthoDB" id="9797134at2"/>
<comment type="caution">
    <text evidence="7">The sequence shown here is derived from an EMBL/GenBank/DDBJ whole genome shotgun (WGS) entry which is preliminary data.</text>
</comment>
<organism evidence="7 8">
    <name type="scientific">Ramlibacter humi</name>
    <dbReference type="NCBI Taxonomy" id="2530451"/>
    <lineage>
        <taxon>Bacteria</taxon>
        <taxon>Pseudomonadati</taxon>
        <taxon>Pseudomonadota</taxon>
        <taxon>Betaproteobacteria</taxon>
        <taxon>Burkholderiales</taxon>
        <taxon>Comamonadaceae</taxon>
        <taxon>Ramlibacter</taxon>
    </lineage>
</organism>
<evidence type="ECO:0000313" key="8">
    <source>
        <dbReference type="Proteomes" id="UP000297839"/>
    </source>
</evidence>
<dbReference type="PANTHER" id="PTHR43133">
    <property type="entry name" value="RNA POLYMERASE ECF-TYPE SIGMA FACTO"/>
    <property type="match status" value="1"/>
</dbReference>
<accession>A0A4Z0BL57</accession>
<evidence type="ECO:0000256" key="2">
    <source>
        <dbReference type="ARBA" id="ARBA00023015"/>
    </source>
</evidence>
<feature type="domain" description="RNA polymerase sigma factor 70 region 4 type 2" evidence="6">
    <location>
        <begin position="133"/>
        <end position="183"/>
    </location>
</feature>
<evidence type="ECO:0000259" key="5">
    <source>
        <dbReference type="Pfam" id="PF04542"/>
    </source>
</evidence>
<dbReference type="InterPro" id="IPR014284">
    <property type="entry name" value="RNA_pol_sigma-70_dom"/>
</dbReference>
<dbReference type="SUPFAM" id="SSF88946">
    <property type="entry name" value="Sigma2 domain of RNA polymerase sigma factors"/>
    <property type="match status" value="1"/>
</dbReference>
<dbReference type="Pfam" id="PF08281">
    <property type="entry name" value="Sigma70_r4_2"/>
    <property type="match status" value="1"/>
</dbReference>
<evidence type="ECO:0000259" key="6">
    <source>
        <dbReference type="Pfam" id="PF08281"/>
    </source>
</evidence>
<keyword evidence="2" id="KW-0805">Transcription regulation</keyword>
<dbReference type="InterPro" id="IPR039425">
    <property type="entry name" value="RNA_pol_sigma-70-like"/>
</dbReference>
<sequence>MGNKPCPARVEPCTTRPLVTDPALLHRFEQAALPHLDAAYNLARWMTGNSDDAKDVAQEAFLRALCYFGSFRGGDARPWLLQIVRHTCFAWMRSNHPAELVALDDEDEQGLPERGAIAEEPVNVLSREDERAQVNRALAGLPFPYREVLVLREIEDLSYREIAAIADIPIGTVMSRLARGRSLLREALAPDARPALRSVPARRWEKA</sequence>
<dbReference type="InterPro" id="IPR013249">
    <property type="entry name" value="RNA_pol_sigma70_r4_t2"/>
</dbReference>
<dbReference type="InterPro" id="IPR013324">
    <property type="entry name" value="RNA_pol_sigma_r3/r4-like"/>
</dbReference>
<comment type="similarity">
    <text evidence="1">Belongs to the sigma-70 factor family. ECF subfamily.</text>
</comment>
<evidence type="ECO:0000256" key="1">
    <source>
        <dbReference type="ARBA" id="ARBA00010641"/>
    </source>
</evidence>
<name>A0A4Z0BL57_9BURK</name>
<dbReference type="NCBIfam" id="TIGR02937">
    <property type="entry name" value="sigma70-ECF"/>
    <property type="match status" value="1"/>
</dbReference>
<dbReference type="GO" id="GO:0006352">
    <property type="term" value="P:DNA-templated transcription initiation"/>
    <property type="evidence" value="ECO:0007669"/>
    <property type="project" value="InterPro"/>
</dbReference>
<dbReference type="GO" id="GO:0003677">
    <property type="term" value="F:DNA binding"/>
    <property type="evidence" value="ECO:0007669"/>
    <property type="project" value="InterPro"/>
</dbReference>